<sequence>MECELDASPAVSLEASVEATAHVKVIAASYVPSGSDILDDSTVEAPLTINIPYSLPSESPWSSRGMNITFPVCLQKATSTEGMNGILAWLFGRKGKNGLPRRMRSCLPL</sequence>
<name>A0A1J3IKI7_NOCCA</name>
<proteinExistence type="predicted"/>
<dbReference type="EMBL" id="GEVM01025048">
    <property type="protein sequence ID" value="JAU80890.1"/>
    <property type="molecule type" value="Transcribed_RNA"/>
</dbReference>
<reference evidence="1" key="1">
    <citation type="submission" date="2016-07" db="EMBL/GenBank/DDBJ databases">
        <title>De novo transcriptome assembly of four accessions of the metal hyperaccumulator plant Noccaea caerulescens.</title>
        <authorList>
            <person name="Blande D."/>
            <person name="Halimaa P."/>
            <person name="Tervahauta A.I."/>
            <person name="Aarts M.G."/>
            <person name="Karenlampi S.O."/>
        </authorList>
    </citation>
    <scope>NUCLEOTIDE SEQUENCE</scope>
</reference>
<dbReference type="PANTHER" id="PTHR47206:SF1">
    <property type="entry name" value="HOMEODOMAIN-LIKE SUPERFAMILY PROTEIN"/>
    <property type="match status" value="1"/>
</dbReference>
<accession>A0A1J3IKI7</accession>
<dbReference type="AlphaFoldDB" id="A0A1J3IKI7"/>
<dbReference type="PANTHER" id="PTHR47206">
    <property type="entry name" value="HOMEODOMAIN-LIKE SUPERFAMILY PROTEIN"/>
    <property type="match status" value="1"/>
</dbReference>
<protein>
    <submittedName>
        <fullName evidence="1">Uncharacterized protein</fullName>
    </submittedName>
</protein>
<evidence type="ECO:0000313" key="1">
    <source>
        <dbReference type="EMBL" id="JAU80890.1"/>
    </source>
</evidence>
<gene>
    <name evidence="1" type="ORF">MP_TR7937_c1_g1_i1_g.25109</name>
</gene>
<organism evidence="1">
    <name type="scientific">Noccaea caerulescens</name>
    <name type="common">Alpine penny-cress</name>
    <name type="synonym">Thlaspi caerulescens</name>
    <dbReference type="NCBI Taxonomy" id="107243"/>
    <lineage>
        <taxon>Eukaryota</taxon>
        <taxon>Viridiplantae</taxon>
        <taxon>Streptophyta</taxon>
        <taxon>Embryophyta</taxon>
        <taxon>Tracheophyta</taxon>
        <taxon>Spermatophyta</taxon>
        <taxon>Magnoliopsida</taxon>
        <taxon>eudicotyledons</taxon>
        <taxon>Gunneridae</taxon>
        <taxon>Pentapetalae</taxon>
        <taxon>rosids</taxon>
        <taxon>malvids</taxon>
        <taxon>Brassicales</taxon>
        <taxon>Brassicaceae</taxon>
        <taxon>Coluteocarpeae</taxon>
        <taxon>Noccaea</taxon>
    </lineage>
</organism>